<sequence length="229" mass="25749">MRAAVVPMIYTTPAVTRGRPYEAAGPDGAKWIPAGSTTRRYPARPRTGQRPGRRLSPRPIGRFAREHRGTTLKVALAVEGDNFFVRPARRAQVRPRRARHSLGPTADPAENTRIEITAWPPHRTVFWIIIRSPVPCPVRPNIHVAPTPPWRFSRGHGVSRGRHQPGEPLSFTVGHAQIRCAVRLRASARTATAEQRLSIHRLPRLWSNAKHPTTRRPWDAHGRRLIVGC</sequence>
<evidence type="ECO:0000256" key="1">
    <source>
        <dbReference type="SAM" id="MobiDB-lite"/>
    </source>
</evidence>
<reference evidence="2 3" key="1">
    <citation type="submission" date="2016-10" db="EMBL/GenBank/DDBJ databases">
        <authorList>
            <person name="de Groot N.N."/>
        </authorList>
    </citation>
    <scope>NUCLEOTIDE SEQUENCE [LARGE SCALE GENOMIC DNA]</scope>
    <source>
        <strain evidence="2 3">CPCC 201354</strain>
    </source>
</reference>
<keyword evidence="3" id="KW-1185">Reference proteome</keyword>
<dbReference type="AlphaFoldDB" id="A0A1G8FP36"/>
<protein>
    <submittedName>
        <fullName evidence="2">Uncharacterized protein</fullName>
    </submittedName>
</protein>
<name>A0A1G8FP36_9ACTN</name>
<gene>
    <name evidence="2" type="ORF">SAMN05421505_12425</name>
</gene>
<organism evidence="2 3">
    <name type="scientific">Sinosporangium album</name>
    <dbReference type="NCBI Taxonomy" id="504805"/>
    <lineage>
        <taxon>Bacteria</taxon>
        <taxon>Bacillati</taxon>
        <taxon>Actinomycetota</taxon>
        <taxon>Actinomycetes</taxon>
        <taxon>Streptosporangiales</taxon>
        <taxon>Streptosporangiaceae</taxon>
        <taxon>Sinosporangium</taxon>
    </lineage>
</organism>
<accession>A0A1G8FP36</accession>
<proteinExistence type="predicted"/>
<dbReference type="Proteomes" id="UP000198923">
    <property type="component" value="Unassembled WGS sequence"/>
</dbReference>
<evidence type="ECO:0000313" key="2">
    <source>
        <dbReference type="EMBL" id="SDH83885.1"/>
    </source>
</evidence>
<evidence type="ECO:0000313" key="3">
    <source>
        <dbReference type="Proteomes" id="UP000198923"/>
    </source>
</evidence>
<feature type="region of interest" description="Disordered" evidence="1">
    <location>
        <begin position="26"/>
        <end position="59"/>
    </location>
</feature>
<dbReference type="EMBL" id="FNCN01000024">
    <property type="protein sequence ID" value="SDH83885.1"/>
    <property type="molecule type" value="Genomic_DNA"/>
</dbReference>